<keyword evidence="1 4" id="KW-0349">Heme</keyword>
<comment type="caution">
    <text evidence="7">The sequence shown here is derived from an EMBL/GenBank/DDBJ whole genome shotgun (WGS) entry which is preliminary data.</text>
</comment>
<keyword evidence="2 4" id="KW-0479">Metal-binding</keyword>
<feature type="signal peptide" evidence="5">
    <location>
        <begin position="1"/>
        <end position="21"/>
    </location>
</feature>
<evidence type="ECO:0000313" key="7">
    <source>
        <dbReference type="EMBL" id="GGD47388.1"/>
    </source>
</evidence>
<dbReference type="Proteomes" id="UP000617355">
    <property type="component" value="Unassembled WGS sequence"/>
</dbReference>
<gene>
    <name evidence="7" type="ORF">GCM10011358_34020</name>
</gene>
<reference evidence="8" key="1">
    <citation type="journal article" date="2019" name="Int. J. Syst. Evol. Microbiol.">
        <title>The Global Catalogue of Microorganisms (GCM) 10K type strain sequencing project: providing services to taxonomists for standard genome sequencing and annotation.</title>
        <authorList>
            <consortium name="The Broad Institute Genomics Platform"/>
            <consortium name="The Broad Institute Genome Sequencing Center for Infectious Disease"/>
            <person name="Wu L."/>
            <person name="Ma J."/>
        </authorList>
    </citation>
    <scope>NUCLEOTIDE SEQUENCE [LARGE SCALE GENOMIC DNA]</scope>
    <source>
        <strain evidence="8">CGMCC 1.12922</strain>
    </source>
</reference>
<dbReference type="InterPro" id="IPR009056">
    <property type="entry name" value="Cyt_c-like_dom"/>
</dbReference>
<dbReference type="Gene3D" id="1.10.760.10">
    <property type="entry name" value="Cytochrome c-like domain"/>
    <property type="match status" value="1"/>
</dbReference>
<evidence type="ECO:0000259" key="6">
    <source>
        <dbReference type="PROSITE" id="PS51007"/>
    </source>
</evidence>
<evidence type="ECO:0000256" key="2">
    <source>
        <dbReference type="ARBA" id="ARBA00022723"/>
    </source>
</evidence>
<protein>
    <recommendedName>
        <fullName evidence="6">Cytochrome c domain-containing protein</fullName>
    </recommendedName>
</protein>
<evidence type="ECO:0000256" key="4">
    <source>
        <dbReference type="PROSITE-ProRule" id="PRU00433"/>
    </source>
</evidence>
<evidence type="ECO:0000256" key="5">
    <source>
        <dbReference type="SAM" id="SignalP"/>
    </source>
</evidence>
<dbReference type="RefSeq" id="WP_188530142.1">
    <property type="nucleotide sequence ID" value="NZ_BMGI01000006.1"/>
</dbReference>
<accession>A0ABQ1QWI0</accession>
<sequence>MKRLMTFIAIILAATTFSAMAQQSAGENEYMIACAGCHGESGKGEGPFAELLTIHVPGLTGLSAANEGVFPFLDTLMAIDGRTGVRGHGGPMPIWGDRFEASALEESGFYGSELIVRGRLMALVEYIESIQE</sequence>
<dbReference type="InterPro" id="IPR036909">
    <property type="entry name" value="Cyt_c-like_dom_sf"/>
</dbReference>
<name>A0ABQ1QWI0_9RHOB</name>
<evidence type="ECO:0000313" key="8">
    <source>
        <dbReference type="Proteomes" id="UP000617355"/>
    </source>
</evidence>
<evidence type="ECO:0000256" key="1">
    <source>
        <dbReference type="ARBA" id="ARBA00022617"/>
    </source>
</evidence>
<evidence type="ECO:0000256" key="3">
    <source>
        <dbReference type="ARBA" id="ARBA00023004"/>
    </source>
</evidence>
<keyword evidence="8" id="KW-1185">Reference proteome</keyword>
<feature type="chain" id="PRO_5047245698" description="Cytochrome c domain-containing protein" evidence="5">
    <location>
        <begin position="22"/>
        <end position="132"/>
    </location>
</feature>
<organism evidence="7 8">
    <name type="scientific">Sinisalibacter lacisalsi</name>
    <dbReference type="NCBI Taxonomy" id="1526570"/>
    <lineage>
        <taxon>Bacteria</taxon>
        <taxon>Pseudomonadati</taxon>
        <taxon>Pseudomonadota</taxon>
        <taxon>Alphaproteobacteria</taxon>
        <taxon>Rhodobacterales</taxon>
        <taxon>Roseobacteraceae</taxon>
        <taxon>Sinisalibacter</taxon>
    </lineage>
</organism>
<keyword evidence="5" id="KW-0732">Signal</keyword>
<proteinExistence type="predicted"/>
<feature type="domain" description="Cytochrome c" evidence="6">
    <location>
        <begin position="21"/>
        <end position="115"/>
    </location>
</feature>
<dbReference type="EMBL" id="BMGI01000006">
    <property type="protein sequence ID" value="GGD47388.1"/>
    <property type="molecule type" value="Genomic_DNA"/>
</dbReference>
<dbReference type="SUPFAM" id="SSF46626">
    <property type="entry name" value="Cytochrome c"/>
    <property type="match status" value="1"/>
</dbReference>
<keyword evidence="3 4" id="KW-0408">Iron</keyword>
<dbReference type="PROSITE" id="PS51007">
    <property type="entry name" value="CYTC"/>
    <property type="match status" value="1"/>
</dbReference>